<dbReference type="OrthoDB" id="428346at2759"/>
<evidence type="ECO:0000313" key="3">
    <source>
        <dbReference type="Proteomes" id="UP000193467"/>
    </source>
</evidence>
<feature type="signal peptide" evidence="1">
    <location>
        <begin position="1"/>
        <end position="27"/>
    </location>
</feature>
<keyword evidence="3" id="KW-1185">Reference proteome</keyword>
<proteinExistence type="predicted"/>
<dbReference type="AlphaFoldDB" id="A0A1Y2EL07"/>
<dbReference type="Proteomes" id="UP000193467">
    <property type="component" value="Unassembled WGS sequence"/>
</dbReference>
<keyword evidence="1" id="KW-0732">Signal</keyword>
<evidence type="ECO:0000256" key="1">
    <source>
        <dbReference type="SAM" id="SignalP"/>
    </source>
</evidence>
<dbReference type="Gene3D" id="3.40.50.11350">
    <property type="match status" value="1"/>
</dbReference>
<feature type="chain" id="PRO_5012327530" evidence="1">
    <location>
        <begin position="28"/>
        <end position="618"/>
    </location>
</feature>
<name>A0A1Y2EL07_9BASI</name>
<organism evidence="2 3">
    <name type="scientific">Leucosporidium creatinivorum</name>
    <dbReference type="NCBI Taxonomy" id="106004"/>
    <lineage>
        <taxon>Eukaryota</taxon>
        <taxon>Fungi</taxon>
        <taxon>Dikarya</taxon>
        <taxon>Basidiomycota</taxon>
        <taxon>Pucciniomycotina</taxon>
        <taxon>Microbotryomycetes</taxon>
        <taxon>Leucosporidiales</taxon>
        <taxon>Leucosporidium</taxon>
    </lineage>
</organism>
<sequence length="618" mass="68783">MVLPGRFSPSLLLRIVFLASLVALACWASSRLNAAQNITSQLALQGDVASNSCSGAGCSAGTSLLTTGKDSAGNKVILLNSPPNPNAPTKPQSKLKGPVKDLMADVKNRMADRLKVPQKPRVWTKEELVLRSWEWRGGEVEPHESLRQVVAELNEYETSVRNWLLKTRPARLAGEGVGLGIRSTPNPALVFPDPDKVVLSWYAAGSHDKYEALVGEKERGIIAGSVSCAAVSKAFSGYELQHRQTMLGHRGLHMIEAFIPSTERCGGIADRLLGIATTFLYALVTRRVIAINWQNTIPFDLLFDSPHGIDWSYPFVEAAEEAHPIYGRKENVEAQERIYVMQWTRDKLDELFSTTDWLNKPARWIRLLINRGLIIRSFKYPAIKRSLDNIGLEPQTAFSCMINYLLRPKPAALEMITEYSSVFALPTIFSIGIQIRTGDESMKNARLDSINTVERHSAFFTCAAQVASRYALPSQKILYYLVSDSEALKADALAKFPDKVVVSGLKAKHTDPLLKLGGKKSDSKEVRERELREGAWDSVVESWTLAETDFRIITEQSGFGKIASFLRGQPDRTITIFPEFDKDIQESWRREPGRENLDCGLDSALVSFETLANQWSLG</sequence>
<reference evidence="2 3" key="1">
    <citation type="submission" date="2016-07" db="EMBL/GenBank/DDBJ databases">
        <title>Pervasive Adenine N6-methylation of Active Genes in Fungi.</title>
        <authorList>
            <consortium name="DOE Joint Genome Institute"/>
            <person name="Mondo S.J."/>
            <person name="Dannebaum R.O."/>
            <person name="Kuo R.C."/>
            <person name="Labutti K."/>
            <person name="Haridas S."/>
            <person name="Kuo A."/>
            <person name="Salamov A."/>
            <person name="Ahrendt S.R."/>
            <person name="Lipzen A."/>
            <person name="Sullivan W."/>
            <person name="Andreopoulos W.B."/>
            <person name="Clum A."/>
            <person name="Lindquist E."/>
            <person name="Daum C."/>
            <person name="Ramamoorthy G.K."/>
            <person name="Gryganskyi A."/>
            <person name="Culley D."/>
            <person name="Magnuson J.K."/>
            <person name="James T.Y."/>
            <person name="O'Malley M.A."/>
            <person name="Stajich J.E."/>
            <person name="Spatafora J.W."/>
            <person name="Visel A."/>
            <person name="Grigoriev I.V."/>
        </authorList>
    </citation>
    <scope>NUCLEOTIDE SEQUENCE [LARGE SCALE GENOMIC DNA]</scope>
    <source>
        <strain evidence="2 3">62-1032</strain>
    </source>
</reference>
<protein>
    <submittedName>
        <fullName evidence="2">Uncharacterized protein</fullName>
    </submittedName>
</protein>
<gene>
    <name evidence="2" type="ORF">BCR35DRAFT_282204</name>
</gene>
<dbReference type="InParanoid" id="A0A1Y2EL07"/>
<evidence type="ECO:0000313" key="2">
    <source>
        <dbReference type="EMBL" id="ORY72211.1"/>
    </source>
</evidence>
<accession>A0A1Y2EL07</accession>
<dbReference type="STRING" id="106004.A0A1Y2EL07"/>
<dbReference type="PROSITE" id="PS51257">
    <property type="entry name" value="PROKAR_LIPOPROTEIN"/>
    <property type="match status" value="1"/>
</dbReference>
<comment type="caution">
    <text evidence="2">The sequence shown here is derived from an EMBL/GenBank/DDBJ whole genome shotgun (WGS) entry which is preliminary data.</text>
</comment>
<dbReference type="EMBL" id="MCGR01000053">
    <property type="protein sequence ID" value="ORY72211.1"/>
    <property type="molecule type" value="Genomic_DNA"/>
</dbReference>